<proteinExistence type="predicted"/>
<gene>
    <name evidence="5" type="ORF">J1M35_15450</name>
</gene>
<dbReference type="PANTHER" id="PTHR43464:SF19">
    <property type="entry name" value="UBIQUINONE BIOSYNTHESIS O-METHYLTRANSFERASE, MITOCHONDRIAL"/>
    <property type="match status" value="1"/>
</dbReference>
<accession>A0A975CJ59</accession>
<evidence type="ECO:0000313" key="5">
    <source>
        <dbReference type="EMBL" id="QTD47423.1"/>
    </source>
</evidence>
<dbReference type="EMBL" id="CP071796">
    <property type="protein sequence ID" value="QTD47423.1"/>
    <property type="molecule type" value="Genomic_DNA"/>
</dbReference>
<dbReference type="CDD" id="cd02440">
    <property type="entry name" value="AdoMet_MTases"/>
    <property type="match status" value="1"/>
</dbReference>
<dbReference type="InterPro" id="IPR041698">
    <property type="entry name" value="Methyltransf_25"/>
</dbReference>
<organism evidence="5 6">
    <name type="scientific">Ottowia testudinis</name>
    <dbReference type="NCBI Taxonomy" id="2816950"/>
    <lineage>
        <taxon>Bacteria</taxon>
        <taxon>Pseudomonadati</taxon>
        <taxon>Pseudomonadota</taxon>
        <taxon>Betaproteobacteria</taxon>
        <taxon>Burkholderiales</taxon>
        <taxon>Comamonadaceae</taxon>
        <taxon>Ottowia</taxon>
    </lineage>
</organism>
<reference evidence="5" key="1">
    <citation type="submission" date="2021-03" db="EMBL/GenBank/DDBJ databases">
        <title>Ottowia sp. 27C isolated from the cloaca of a Giant Asian pond turtle (Heosemys grandis).</title>
        <authorList>
            <person name="Spergser J."/>
            <person name="Busse H.-J."/>
        </authorList>
    </citation>
    <scope>NUCLEOTIDE SEQUENCE</scope>
    <source>
        <strain evidence="5">27C</strain>
    </source>
</reference>
<dbReference type="InterPro" id="IPR029063">
    <property type="entry name" value="SAM-dependent_MTases_sf"/>
</dbReference>
<keyword evidence="1 5" id="KW-0489">Methyltransferase</keyword>
<evidence type="ECO:0000313" key="6">
    <source>
        <dbReference type="Proteomes" id="UP000663903"/>
    </source>
</evidence>
<dbReference type="Pfam" id="PF13649">
    <property type="entry name" value="Methyltransf_25"/>
    <property type="match status" value="1"/>
</dbReference>
<dbReference type="PANTHER" id="PTHR43464">
    <property type="entry name" value="METHYLTRANSFERASE"/>
    <property type="match status" value="1"/>
</dbReference>
<dbReference type="KEGG" id="otd:J1M35_15450"/>
<dbReference type="GO" id="GO:0008168">
    <property type="term" value="F:methyltransferase activity"/>
    <property type="evidence" value="ECO:0007669"/>
    <property type="project" value="UniProtKB-KW"/>
</dbReference>
<name>A0A975CJ59_9BURK</name>
<evidence type="ECO:0000256" key="2">
    <source>
        <dbReference type="ARBA" id="ARBA00022679"/>
    </source>
</evidence>
<feature type="domain" description="Methyltransferase" evidence="4">
    <location>
        <begin position="55"/>
        <end position="148"/>
    </location>
</feature>
<dbReference type="SUPFAM" id="SSF53335">
    <property type="entry name" value="S-adenosyl-L-methionine-dependent methyltransferases"/>
    <property type="match status" value="1"/>
</dbReference>
<dbReference type="GO" id="GO:0032259">
    <property type="term" value="P:methylation"/>
    <property type="evidence" value="ECO:0007669"/>
    <property type="project" value="UniProtKB-KW"/>
</dbReference>
<keyword evidence="3" id="KW-0949">S-adenosyl-L-methionine</keyword>
<evidence type="ECO:0000256" key="1">
    <source>
        <dbReference type="ARBA" id="ARBA00022603"/>
    </source>
</evidence>
<evidence type="ECO:0000256" key="3">
    <source>
        <dbReference type="ARBA" id="ARBA00022691"/>
    </source>
</evidence>
<dbReference type="AlphaFoldDB" id="A0A975CJ59"/>
<evidence type="ECO:0000259" key="4">
    <source>
        <dbReference type="Pfam" id="PF13649"/>
    </source>
</evidence>
<dbReference type="Proteomes" id="UP000663903">
    <property type="component" value="Chromosome"/>
</dbReference>
<protein>
    <submittedName>
        <fullName evidence="5">Methyltransferase domain-containing protein</fullName>
    </submittedName>
</protein>
<sequence>MPLLTGDAGPTSVGRSARFWNRVARKYAAAPIADLPGYERTLDQVRPWLGPEHTVLEIGCGTGATALRLAPASGHWLATDVSPEMIAIARERLHAQPTPQLAFAVADAGAALAPPAAFDRVLAFNVLHLVDDLAQTLAAAARALRPGGLLISKTPCVAELNPLITRLAIPLARAVGKAPPVLVFSEADLRRALDRSGLCTLTVERHGTRGKDMRVFIVARKEGDSPSTAPPTA</sequence>
<keyword evidence="6" id="KW-1185">Reference proteome</keyword>
<keyword evidence="2" id="KW-0808">Transferase</keyword>
<dbReference type="Gene3D" id="3.40.50.150">
    <property type="entry name" value="Vaccinia Virus protein VP39"/>
    <property type="match status" value="1"/>
</dbReference>